<evidence type="ECO:0000313" key="2">
    <source>
        <dbReference type="EnsemblPlants" id="OB06G25120.1"/>
    </source>
</evidence>
<dbReference type="AlphaFoldDB" id="J3MER8"/>
<dbReference type="Proteomes" id="UP000006038">
    <property type="component" value="Chromosome 6"/>
</dbReference>
<feature type="region of interest" description="Disordered" evidence="1">
    <location>
        <begin position="1"/>
        <end position="61"/>
    </location>
</feature>
<feature type="compositionally biased region" description="Basic and acidic residues" evidence="1">
    <location>
        <begin position="173"/>
        <end position="184"/>
    </location>
</feature>
<name>J3MER8_ORYBR</name>
<accession>J3MER8</accession>
<feature type="compositionally biased region" description="Basic and acidic residues" evidence="1">
    <location>
        <begin position="18"/>
        <end position="38"/>
    </location>
</feature>
<organism evidence="2">
    <name type="scientific">Oryza brachyantha</name>
    <name type="common">malo sina</name>
    <dbReference type="NCBI Taxonomy" id="4533"/>
    <lineage>
        <taxon>Eukaryota</taxon>
        <taxon>Viridiplantae</taxon>
        <taxon>Streptophyta</taxon>
        <taxon>Embryophyta</taxon>
        <taxon>Tracheophyta</taxon>
        <taxon>Spermatophyta</taxon>
        <taxon>Magnoliopsida</taxon>
        <taxon>Liliopsida</taxon>
        <taxon>Poales</taxon>
        <taxon>Poaceae</taxon>
        <taxon>BOP clade</taxon>
        <taxon>Oryzoideae</taxon>
        <taxon>Oryzeae</taxon>
        <taxon>Oryzinae</taxon>
        <taxon>Oryza</taxon>
    </lineage>
</organism>
<reference evidence="2" key="1">
    <citation type="journal article" date="2013" name="Nat. Commun.">
        <title>Whole-genome sequencing of Oryza brachyantha reveals mechanisms underlying Oryza genome evolution.</title>
        <authorList>
            <person name="Chen J."/>
            <person name="Huang Q."/>
            <person name="Gao D."/>
            <person name="Wang J."/>
            <person name="Lang Y."/>
            <person name="Liu T."/>
            <person name="Li B."/>
            <person name="Bai Z."/>
            <person name="Luis Goicoechea J."/>
            <person name="Liang C."/>
            <person name="Chen C."/>
            <person name="Zhang W."/>
            <person name="Sun S."/>
            <person name="Liao Y."/>
            <person name="Zhang X."/>
            <person name="Yang L."/>
            <person name="Song C."/>
            <person name="Wang M."/>
            <person name="Shi J."/>
            <person name="Liu G."/>
            <person name="Liu J."/>
            <person name="Zhou H."/>
            <person name="Zhou W."/>
            <person name="Yu Q."/>
            <person name="An N."/>
            <person name="Chen Y."/>
            <person name="Cai Q."/>
            <person name="Wang B."/>
            <person name="Liu B."/>
            <person name="Min J."/>
            <person name="Huang Y."/>
            <person name="Wu H."/>
            <person name="Li Z."/>
            <person name="Zhang Y."/>
            <person name="Yin Y."/>
            <person name="Song W."/>
            <person name="Jiang J."/>
            <person name="Jackson S.A."/>
            <person name="Wing R.A."/>
            <person name="Wang J."/>
            <person name="Chen M."/>
        </authorList>
    </citation>
    <scope>NUCLEOTIDE SEQUENCE [LARGE SCALE GENOMIC DNA]</scope>
    <source>
        <strain evidence="2">cv. IRGC 101232</strain>
    </source>
</reference>
<dbReference type="Gramene" id="OB06G25120.1">
    <property type="protein sequence ID" value="OB06G25120.1"/>
    <property type="gene ID" value="OB06G25120"/>
</dbReference>
<feature type="region of interest" description="Disordered" evidence="1">
    <location>
        <begin position="158"/>
        <end position="184"/>
    </location>
</feature>
<protein>
    <submittedName>
        <fullName evidence="2">Uncharacterized protein</fullName>
    </submittedName>
</protein>
<dbReference type="EnsemblPlants" id="OB06G25120.1">
    <property type="protein sequence ID" value="OB06G25120.1"/>
    <property type="gene ID" value="OB06G25120"/>
</dbReference>
<feature type="compositionally biased region" description="Basic and acidic residues" evidence="1">
    <location>
        <begin position="1"/>
        <end position="10"/>
    </location>
</feature>
<evidence type="ECO:0000256" key="1">
    <source>
        <dbReference type="SAM" id="MobiDB-lite"/>
    </source>
</evidence>
<keyword evidence="3" id="KW-1185">Reference proteome</keyword>
<proteinExistence type="predicted"/>
<sequence length="184" mass="20925">MRLLHRESRGRSSCIDDATVRRQLEAEEDRDRGEEQEHLPGSGEVQHDAEDGGAGGDDGHRPVQIIYQEGEDILCWKHTPDGNCSSKSAYKEMASFVAYLITNNMGHANLEGILILMWQIWKARNEWKFQNLQKEPTSIFFAASAMQKTYSAITSHQGNNEDFHEEDSQDDGTPCHKESDEMLR</sequence>
<reference evidence="2" key="2">
    <citation type="submission" date="2013-04" db="UniProtKB">
        <authorList>
            <consortium name="EnsemblPlants"/>
        </authorList>
    </citation>
    <scope>IDENTIFICATION</scope>
</reference>
<evidence type="ECO:0000313" key="3">
    <source>
        <dbReference type="Proteomes" id="UP000006038"/>
    </source>
</evidence>
<dbReference type="HOGENOM" id="CLU_1470373_0_0_1"/>